<dbReference type="SMART" id="SM00672">
    <property type="entry name" value="CAP10"/>
    <property type="match status" value="1"/>
</dbReference>
<reference evidence="6" key="1">
    <citation type="journal article" date="2020" name="bioRxiv">
        <title>Comparative genomics of Chlamydomonas.</title>
        <authorList>
            <person name="Craig R.J."/>
            <person name="Hasan A.R."/>
            <person name="Ness R.W."/>
            <person name="Keightley P.D."/>
        </authorList>
    </citation>
    <scope>NUCLEOTIDE SEQUENCE</scope>
    <source>
        <strain evidence="6">CCAP 11/70</strain>
    </source>
</reference>
<feature type="domain" description="Glycosyl transferase CAP10" evidence="5">
    <location>
        <begin position="124"/>
        <end position="390"/>
    </location>
</feature>
<keyword evidence="7" id="KW-1185">Reference proteome</keyword>
<proteinExistence type="inferred from homology"/>
<feature type="signal peptide" evidence="4">
    <location>
        <begin position="1"/>
        <end position="21"/>
    </location>
</feature>
<dbReference type="Proteomes" id="UP000612055">
    <property type="component" value="Unassembled WGS sequence"/>
</dbReference>
<evidence type="ECO:0000313" key="7">
    <source>
        <dbReference type="Proteomes" id="UP000612055"/>
    </source>
</evidence>
<feature type="chain" id="PRO_5032657169" description="Glycosyl transferase CAP10 domain-containing protein" evidence="4">
    <location>
        <begin position="22"/>
        <end position="515"/>
    </location>
</feature>
<name>A0A836BS28_9CHLO</name>
<evidence type="ECO:0000256" key="1">
    <source>
        <dbReference type="ARBA" id="ARBA00010118"/>
    </source>
</evidence>
<dbReference type="GO" id="GO:0016740">
    <property type="term" value="F:transferase activity"/>
    <property type="evidence" value="ECO:0007669"/>
    <property type="project" value="UniProtKB-KW"/>
</dbReference>
<gene>
    <name evidence="6" type="ORF">HYH03_014604</name>
</gene>
<dbReference type="AlphaFoldDB" id="A0A836BS28"/>
<keyword evidence="4" id="KW-0732">Signal</keyword>
<feature type="region of interest" description="Disordered" evidence="3">
    <location>
        <begin position="465"/>
        <end position="497"/>
    </location>
</feature>
<protein>
    <recommendedName>
        <fullName evidence="5">Glycosyl transferase CAP10 domain-containing protein</fullName>
    </recommendedName>
</protein>
<accession>A0A836BS28</accession>
<dbReference type="InterPro" id="IPR051091">
    <property type="entry name" value="O-Glucosyltr/Glycosyltrsf_90"/>
</dbReference>
<dbReference type="Pfam" id="PF05686">
    <property type="entry name" value="Glyco_transf_90"/>
    <property type="match status" value="1"/>
</dbReference>
<dbReference type="PANTHER" id="PTHR12203">
    <property type="entry name" value="KDEL LYS-ASP-GLU-LEU CONTAINING - RELATED"/>
    <property type="match status" value="1"/>
</dbReference>
<comment type="similarity">
    <text evidence="1">Belongs to the glycosyltransferase 90 family.</text>
</comment>
<evidence type="ECO:0000256" key="2">
    <source>
        <dbReference type="ARBA" id="ARBA00022679"/>
    </source>
</evidence>
<evidence type="ECO:0000259" key="5">
    <source>
        <dbReference type="SMART" id="SM00672"/>
    </source>
</evidence>
<evidence type="ECO:0000256" key="4">
    <source>
        <dbReference type="SAM" id="SignalP"/>
    </source>
</evidence>
<keyword evidence="2" id="KW-0808">Transferase</keyword>
<evidence type="ECO:0000313" key="6">
    <source>
        <dbReference type="EMBL" id="KAG2486805.1"/>
    </source>
</evidence>
<evidence type="ECO:0000256" key="3">
    <source>
        <dbReference type="SAM" id="MobiDB-lite"/>
    </source>
</evidence>
<comment type="caution">
    <text evidence="6">The sequence shown here is derived from an EMBL/GenBank/DDBJ whole genome shotgun (WGS) entry which is preliminary data.</text>
</comment>
<dbReference type="OrthoDB" id="202415at2759"/>
<organism evidence="6 7">
    <name type="scientific">Edaphochlamys debaryana</name>
    <dbReference type="NCBI Taxonomy" id="47281"/>
    <lineage>
        <taxon>Eukaryota</taxon>
        <taxon>Viridiplantae</taxon>
        <taxon>Chlorophyta</taxon>
        <taxon>core chlorophytes</taxon>
        <taxon>Chlorophyceae</taxon>
        <taxon>CS clade</taxon>
        <taxon>Chlamydomonadales</taxon>
        <taxon>Chlamydomonadales incertae sedis</taxon>
        <taxon>Edaphochlamys</taxon>
    </lineage>
</organism>
<dbReference type="EMBL" id="JAEHOE010000107">
    <property type="protein sequence ID" value="KAG2486805.1"/>
    <property type="molecule type" value="Genomic_DNA"/>
</dbReference>
<dbReference type="PANTHER" id="PTHR12203:SF35">
    <property type="entry name" value="PROTEIN O-GLUCOSYLTRANSFERASE 1"/>
    <property type="match status" value="1"/>
</dbReference>
<dbReference type="InterPro" id="IPR006598">
    <property type="entry name" value="CAP10"/>
</dbReference>
<sequence length="515" mass="58590">MLKLVAATLLLLQLSALVAEAYTKRKLETCDLHPDLEAQIERELEKYAGTDENVALSITKGCNLDEWKKKNPGVPGDKNCNKPQRILVENGTVYLTSLANALHMTLDERIGFLVELFETSQVYQIPDVEFTSWFDDTPGPELCAPDPALGRRGWPHSPNNAPPPVVAWTNWGCSITVPNSGHFRCTADGFDEIERYIDARTQPLWERKIPVALGRWHTFCPHYNRWAVAPGAPPYPCQREVLQAVADHEQEVAARRPKKQDRLLDISNTSFIPMTDQAKFKYLLSADGLGLSCKLDSYLIMGSLVFKAEMGPAWGFYYKALKPYVHYIPVLVNASDDILEAVRWARANDAKARDIAEAGRRFALEHLSRPARLCYIFRLLSALSKRLKYKPTCERRELCVPLSHHVNFLSHFEHSRHKCRYHNVLAQWGHLAQLEQPRGWNWQRLYSVERSLEIHEGGGLWPQDDIDKIPGPGRQRRRMQQDEGGGRWLAGHGSAGTGALDGVRSWLGWSEWKRE</sequence>